<evidence type="ECO:0000256" key="5">
    <source>
        <dbReference type="ARBA" id="ARBA00022692"/>
    </source>
</evidence>
<dbReference type="GO" id="GO:0005886">
    <property type="term" value="C:plasma membrane"/>
    <property type="evidence" value="ECO:0007669"/>
    <property type="project" value="UniProtKB-SubCell"/>
</dbReference>
<dbReference type="PROSITE" id="PS50928">
    <property type="entry name" value="ABC_TM1"/>
    <property type="match status" value="1"/>
</dbReference>
<comment type="similarity">
    <text evidence="2">Belongs to the binding-protein-dependent transport system permease family. CysTW subfamily.</text>
</comment>
<dbReference type="Gene3D" id="1.10.3720.10">
    <property type="entry name" value="MetI-like"/>
    <property type="match status" value="1"/>
</dbReference>
<dbReference type="Proteomes" id="UP000886743">
    <property type="component" value="Unassembled WGS sequence"/>
</dbReference>
<name>A0A9D1NHW1_9FIRM</name>
<dbReference type="CDD" id="cd06261">
    <property type="entry name" value="TM_PBP2"/>
    <property type="match status" value="1"/>
</dbReference>
<dbReference type="Pfam" id="PF00528">
    <property type="entry name" value="BPD_transp_1"/>
    <property type="match status" value="1"/>
</dbReference>
<reference evidence="10" key="1">
    <citation type="submission" date="2020-10" db="EMBL/GenBank/DDBJ databases">
        <authorList>
            <person name="Gilroy R."/>
        </authorList>
    </citation>
    <scope>NUCLEOTIDE SEQUENCE</scope>
    <source>
        <strain evidence="10">4920</strain>
    </source>
</reference>
<dbReference type="InterPro" id="IPR035906">
    <property type="entry name" value="MetI-like_sf"/>
</dbReference>
<dbReference type="InterPro" id="IPR000515">
    <property type="entry name" value="MetI-like"/>
</dbReference>
<dbReference type="NCBIfam" id="NF008049">
    <property type="entry name" value="PRK10782.1"/>
    <property type="match status" value="1"/>
</dbReference>
<comment type="subcellular location">
    <subcellularLocation>
        <location evidence="1 8">Cell membrane</location>
        <topology evidence="1 8">Multi-pass membrane protein</topology>
    </subcellularLocation>
</comment>
<proteinExistence type="inferred from homology"/>
<evidence type="ECO:0000256" key="3">
    <source>
        <dbReference type="ARBA" id="ARBA00022448"/>
    </source>
</evidence>
<evidence type="ECO:0000256" key="6">
    <source>
        <dbReference type="ARBA" id="ARBA00022989"/>
    </source>
</evidence>
<sequence>MFDWLTGLFTPEVMGMIGQGIVETLYMTLASTALSYVFGLPLGILLVVTDKDGIFPMRIVNGVLGVIVNILRSVPFLILLVAVIPLTRAIVGTSIGSTATIVPLVIAAAPFIVRLVESSIKEVDKGVIEAAQSMGASTFQIIWKVLLPEARPSLIVGSAIAITTILSYSAMAGFVGGGGLGDLAIKYGYYRYQNDVMLITVLVLVVLVQIFQEVGMRMAKIGDKRI</sequence>
<evidence type="ECO:0000256" key="2">
    <source>
        <dbReference type="ARBA" id="ARBA00007069"/>
    </source>
</evidence>
<feature type="transmembrane region" description="Helical" evidence="8">
    <location>
        <begin position="25"/>
        <end position="48"/>
    </location>
</feature>
<keyword evidence="4" id="KW-1003">Cell membrane</keyword>
<protein>
    <submittedName>
        <fullName evidence="10">ABC transporter permease</fullName>
    </submittedName>
</protein>
<dbReference type="EMBL" id="DVOF01000218">
    <property type="protein sequence ID" value="HIV03375.1"/>
    <property type="molecule type" value="Genomic_DNA"/>
</dbReference>
<dbReference type="PANTHER" id="PTHR30450:SF1">
    <property type="entry name" value="D-METHIONINE TRANSPORT SYSTEM PERMEASE PROTEIN METI-RELATED"/>
    <property type="match status" value="1"/>
</dbReference>
<feature type="domain" description="ABC transmembrane type-1" evidence="9">
    <location>
        <begin position="21"/>
        <end position="215"/>
    </location>
</feature>
<dbReference type="InterPro" id="IPR051322">
    <property type="entry name" value="AA_ABC_Transporter_Permease"/>
</dbReference>
<keyword evidence="5 8" id="KW-0812">Transmembrane</keyword>
<evidence type="ECO:0000256" key="4">
    <source>
        <dbReference type="ARBA" id="ARBA00022475"/>
    </source>
</evidence>
<dbReference type="GO" id="GO:0048473">
    <property type="term" value="P:D-methionine transmembrane transport"/>
    <property type="evidence" value="ECO:0007669"/>
    <property type="project" value="TreeGrafter"/>
</dbReference>
<dbReference type="SUPFAM" id="SSF161098">
    <property type="entry name" value="MetI-like"/>
    <property type="match status" value="1"/>
</dbReference>
<keyword evidence="6 8" id="KW-1133">Transmembrane helix</keyword>
<accession>A0A9D1NHW1</accession>
<dbReference type="AlphaFoldDB" id="A0A9D1NHW1"/>
<evidence type="ECO:0000256" key="1">
    <source>
        <dbReference type="ARBA" id="ARBA00004651"/>
    </source>
</evidence>
<feature type="transmembrane region" description="Helical" evidence="8">
    <location>
        <begin position="60"/>
        <end position="84"/>
    </location>
</feature>
<reference evidence="10" key="2">
    <citation type="journal article" date="2021" name="PeerJ">
        <title>Extensive microbial diversity within the chicken gut microbiome revealed by metagenomics and culture.</title>
        <authorList>
            <person name="Gilroy R."/>
            <person name="Ravi A."/>
            <person name="Getino M."/>
            <person name="Pursley I."/>
            <person name="Horton D.L."/>
            <person name="Alikhan N.F."/>
            <person name="Baker D."/>
            <person name="Gharbi K."/>
            <person name="Hall N."/>
            <person name="Watson M."/>
            <person name="Adriaenssens E.M."/>
            <person name="Foster-Nyarko E."/>
            <person name="Jarju S."/>
            <person name="Secka A."/>
            <person name="Antonio M."/>
            <person name="Oren A."/>
            <person name="Chaudhuri R.R."/>
            <person name="La Ragione R."/>
            <person name="Hildebrand F."/>
            <person name="Pallen M.J."/>
        </authorList>
    </citation>
    <scope>NUCLEOTIDE SEQUENCE</scope>
    <source>
        <strain evidence="10">4920</strain>
    </source>
</reference>
<feature type="transmembrane region" description="Helical" evidence="8">
    <location>
        <begin position="90"/>
        <end position="113"/>
    </location>
</feature>
<evidence type="ECO:0000313" key="11">
    <source>
        <dbReference type="Proteomes" id="UP000886743"/>
    </source>
</evidence>
<feature type="transmembrane region" description="Helical" evidence="8">
    <location>
        <begin position="196"/>
        <end position="216"/>
    </location>
</feature>
<evidence type="ECO:0000256" key="8">
    <source>
        <dbReference type="RuleBase" id="RU363032"/>
    </source>
</evidence>
<evidence type="ECO:0000256" key="7">
    <source>
        <dbReference type="ARBA" id="ARBA00023136"/>
    </source>
</evidence>
<comment type="caution">
    <text evidence="10">The sequence shown here is derived from an EMBL/GenBank/DDBJ whole genome shotgun (WGS) entry which is preliminary data.</text>
</comment>
<evidence type="ECO:0000259" key="9">
    <source>
        <dbReference type="PROSITE" id="PS50928"/>
    </source>
</evidence>
<keyword evidence="3 8" id="KW-0813">Transport</keyword>
<feature type="transmembrane region" description="Helical" evidence="8">
    <location>
        <begin position="154"/>
        <end position="176"/>
    </location>
</feature>
<organism evidence="10 11">
    <name type="scientific">Candidatus Aphodoplasma excrementigallinarum</name>
    <dbReference type="NCBI Taxonomy" id="2840673"/>
    <lineage>
        <taxon>Bacteria</taxon>
        <taxon>Bacillati</taxon>
        <taxon>Bacillota</taxon>
        <taxon>Clostridia</taxon>
        <taxon>Eubacteriales</taxon>
        <taxon>Candidatus Aphodoplasma</taxon>
    </lineage>
</organism>
<keyword evidence="7 8" id="KW-0472">Membrane</keyword>
<gene>
    <name evidence="10" type="ORF">IAC74_07345</name>
</gene>
<dbReference type="PANTHER" id="PTHR30450">
    <property type="entry name" value="ABC TRANSPORTER PERMEASE"/>
    <property type="match status" value="1"/>
</dbReference>
<dbReference type="FunFam" id="1.10.3720.10:FF:000002">
    <property type="entry name" value="D-methionine ABC transporter permease MetI"/>
    <property type="match status" value="1"/>
</dbReference>
<evidence type="ECO:0000313" key="10">
    <source>
        <dbReference type="EMBL" id="HIV03375.1"/>
    </source>
</evidence>